<protein>
    <submittedName>
        <fullName evidence="2">GNAT family N-acetyltransferase</fullName>
    </submittedName>
</protein>
<comment type="caution">
    <text evidence="2">The sequence shown here is derived from an EMBL/GenBank/DDBJ whole genome shotgun (WGS) entry which is preliminary data.</text>
</comment>
<accession>A0A3S0KQ97</accession>
<dbReference type="CDD" id="cd04301">
    <property type="entry name" value="NAT_SF"/>
    <property type="match status" value="1"/>
</dbReference>
<reference evidence="2 3" key="1">
    <citation type="submission" date="2018-12" db="EMBL/GenBank/DDBJ databases">
        <title>Bacillus yapensis draft genome sequence.</title>
        <authorList>
            <person name="Yu L."/>
            <person name="Xu X."/>
            <person name="Tang X."/>
        </authorList>
    </citation>
    <scope>NUCLEOTIDE SEQUENCE [LARGE SCALE GENOMIC DNA]</scope>
    <source>
        <strain evidence="2 3">XXST-01</strain>
    </source>
</reference>
<feature type="domain" description="N-acetyltransferase" evidence="1">
    <location>
        <begin position="4"/>
        <end position="177"/>
    </location>
</feature>
<dbReference type="InterPro" id="IPR016181">
    <property type="entry name" value="Acyl_CoA_acyltransferase"/>
</dbReference>
<gene>
    <name evidence="2" type="ORF">EKG37_04080</name>
</gene>
<dbReference type="GO" id="GO:0016747">
    <property type="term" value="F:acyltransferase activity, transferring groups other than amino-acyl groups"/>
    <property type="evidence" value="ECO:0007669"/>
    <property type="project" value="InterPro"/>
</dbReference>
<dbReference type="Proteomes" id="UP000271374">
    <property type="component" value="Unassembled WGS sequence"/>
</dbReference>
<dbReference type="InterPro" id="IPR000182">
    <property type="entry name" value="GNAT_dom"/>
</dbReference>
<dbReference type="PROSITE" id="PS51186">
    <property type="entry name" value="GNAT"/>
    <property type="match status" value="1"/>
</dbReference>
<evidence type="ECO:0000313" key="2">
    <source>
        <dbReference type="EMBL" id="RTR35819.1"/>
    </source>
</evidence>
<dbReference type="RefSeq" id="WP_126406602.1">
    <property type="nucleotide sequence ID" value="NZ_RXNT01000002.1"/>
</dbReference>
<dbReference type="Pfam" id="PF00583">
    <property type="entry name" value="Acetyltransf_1"/>
    <property type="match status" value="1"/>
</dbReference>
<evidence type="ECO:0000313" key="3">
    <source>
        <dbReference type="Proteomes" id="UP000271374"/>
    </source>
</evidence>
<proteinExistence type="predicted"/>
<dbReference type="SUPFAM" id="SSF55729">
    <property type="entry name" value="Acyl-CoA N-acyltransferases (Nat)"/>
    <property type="match status" value="1"/>
</dbReference>
<dbReference type="OrthoDB" id="1895809at2"/>
<dbReference type="EMBL" id="RXNT01000002">
    <property type="protein sequence ID" value="RTR35819.1"/>
    <property type="molecule type" value="Genomic_DNA"/>
</dbReference>
<sequence length="179" mass="20939">MLNIEIRRPRNEDMDELYEFFQIMVKDTYTKEGIGDKLEDLENEILVKKIYLMDDLTTQGEKRFFLLAIYKDKIIGSIAYGPANEIIVGCLHKSTSEVLELGTVFVHPDYQYQGIGNLLLASMFQTMNKKGIKEFWLDSGYKGAQKIWQKKFGEPEIFLKDYWEKDAHHMIWKVTVPDA</sequence>
<dbReference type="Gene3D" id="3.40.630.30">
    <property type="match status" value="1"/>
</dbReference>
<keyword evidence="2" id="KW-0808">Transferase</keyword>
<keyword evidence="3" id="KW-1185">Reference proteome</keyword>
<evidence type="ECO:0000259" key="1">
    <source>
        <dbReference type="PROSITE" id="PS51186"/>
    </source>
</evidence>
<organism evidence="2 3">
    <name type="scientific">Bacillus yapensis</name>
    <dbReference type="NCBI Taxonomy" id="2492960"/>
    <lineage>
        <taxon>Bacteria</taxon>
        <taxon>Bacillati</taxon>
        <taxon>Bacillota</taxon>
        <taxon>Bacilli</taxon>
        <taxon>Bacillales</taxon>
        <taxon>Bacillaceae</taxon>
        <taxon>Bacillus</taxon>
    </lineage>
</organism>
<name>A0A3S0KQ97_9BACI</name>
<dbReference type="AlphaFoldDB" id="A0A3S0KQ97"/>